<dbReference type="KEGG" id="cha:CHAB381_A0002"/>
<evidence type="ECO:0000256" key="1">
    <source>
        <dbReference type="ARBA" id="ARBA00038283"/>
    </source>
</evidence>
<keyword evidence="5" id="KW-1185">Reference proteome</keyword>
<feature type="domain" description="Initiator Rep protein WH1" evidence="3">
    <location>
        <begin position="32"/>
        <end position="177"/>
    </location>
</feature>
<dbReference type="AlphaFoldDB" id="A7HZC8"/>
<dbReference type="InterPro" id="IPR000525">
    <property type="entry name" value="Initiator_Rep_WH1"/>
</dbReference>
<dbReference type="Pfam" id="PF01051">
    <property type="entry name" value="Rep3_N"/>
    <property type="match status" value="1"/>
</dbReference>
<evidence type="ECO:0000313" key="5">
    <source>
        <dbReference type="Proteomes" id="UP000002407"/>
    </source>
</evidence>
<dbReference type="HOGENOM" id="CLU_059708_0_0_7"/>
<dbReference type="GO" id="GO:0006270">
    <property type="term" value="P:DNA replication initiation"/>
    <property type="evidence" value="ECO:0007669"/>
    <property type="project" value="InterPro"/>
</dbReference>
<organism evidence="4 5">
    <name type="scientific">Campylobacter hominis (strain ATCC BAA-381 / DSM 21671 / CCUG 45161 / LMG 19568 / NCTC 13146 / CH001A)</name>
    <dbReference type="NCBI Taxonomy" id="360107"/>
    <lineage>
        <taxon>Bacteria</taxon>
        <taxon>Pseudomonadati</taxon>
        <taxon>Campylobacterota</taxon>
        <taxon>Epsilonproteobacteria</taxon>
        <taxon>Campylobacterales</taxon>
        <taxon>Campylobacteraceae</taxon>
        <taxon>Campylobacter</taxon>
    </lineage>
</organism>
<keyword evidence="4" id="KW-0614">Plasmid</keyword>
<proteinExistence type="inferred from homology"/>
<comment type="similarity">
    <text evidence="1">Belongs to the initiator RepB protein family.</text>
</comment>
<evidence type="ECO:0000256" key="2">
    <source>
        <dbReference type="SAM" id="MobiDB-lite"/>
    </source>
</evidence>
<evidence type="ECO:0000259" key="3">
    <source>
        <dbReference type="Pfam" id="PF01051"/>
    </source>
</evidence>
<feature type="compositionally biased region" description="Basic and acidic residues" evidence="2">
    <location>
        <begin position="1"/>
        <end position="11"/>
    </location>
</feature>
<accession>A7HZC8</accession>
<sequence>MRLGSRQERGRKSPPFGSIKQSKGDKMAKLPVYYDNKMNLLAFKNLDKVEANLFFSIVARFNDKGAEKLKLNFSEIAEFISDNKYTSKELSKLINDGVGKVVQSAIKWEMTPIKTAYFTLFNEFLVDDENKTLEASINSRFLFMLNNFKDGNFTMLELAEFSSLKSKYTQTLYRLLKQFRFTGFRSIKWAEFIEIMDIPTSYRARDIDKQILKPAIAELTQEADIFNQNNPIFKKLIYKKIRGTGRGRPVELIEFYFMPETDEPKEQKKNEKALQYIAQDIKKEQMLKELKRSSQEPKKINPLTGQEITGLEPYRLRNMRFKNKFGEYDILKIQNIEQEPSGKIIVTVRNVDDNHISTMKFDSLKHFENTFNLHQM</sequence>
<dbReference type="InterPro" id="IPR036388">
    <property type="entry name" value="WH-like_DNA-bd_sf"/>
</dbReference>
<dbReference type="Pfam" id="PF21205">
    <property type="entry name" value="Rep3_C"/>
    <property type="match status" value="1"/>
</dbReference>
<dbReference type="EMBL" id="CP000775">
    <property type="protein sequence ID" value="ABS50881.1"/>
    <property type="molecule type" value="Genomic_DNA"/>
</dbReference>
<name>A7HZC8_CAMHC</name>
<dbReference type="Proteomes" id="UP000002407">
    <property type="component" value="Plasmid pCH4"/>
</dbReference>
<protein>
    <submittedName>
        <fullName evidence="4">Putative RepE</fullName>
    </submittedName>
</protein>
<geneLocation type="plasmid" evidence="4 5">
    <name>pCH4</name>
</geneLocation>
<dbReference type="InterPro" id="IPR036390">
    <property type="entry name" value="WH_DNA-bd_sf"/>
</dbReference>
<reference evidence="5" key="1">
    <citation type="submission" date="2007-07" db="EMBL/GenBank/DDBJ databases">
        <title>Complete genome sequence of Campylobacter hominis ATCC BAA-381, a commensal isolated from the human gastrointestinal tract.</title>
        <authorList>
            <person name="Fouts D.E."/>
            <person name="Mongodin E.F."/>
            <person name="Puiu D."/>
            <person name="Sebastian Y."/>
            <person name="Miller W.G."/>
            <person name="Mandrell R.E."/>
            <person name="Nelson K.E."/>
        </authorList>
    </citation>
    <scope>NUCLEOTIDE SEQUENCE [LARGE SCALE GENOMIC DNA]</scope>
    <source>
        <strain evidence="5">ATCC BAA-381 / LMG 19568 / NCTC 13146 / CH001A</strain>
        <plasmid evidence="5">Plasmid pCH4</plasmid>
    </source>
</reference>
<dbReference type="GO" id="GO:0003887">
    <property type="term" value="F:DNA-directed DNA polymerase activity"/>
    <property type="evidence" value="ECO:0007669"/>
    <property type="project" value="InterPro"/>
</dbReference>
<gene>
    <name evidence="4" type="ordered locus">CHAB381_A0002</name>
</gene>
<dbReference type="SUPFAM" id="SSF46785">
    <property type="entry name" value="Winged helix' DNA-binding domain"/>
    <property type="match status" value="1"/>
</dbReference>
<dbReference type="Gene3D" id="1.10.10.10">
    <property type="entry name" value="Winged helix-like DNA-binding domain superfamily/Winged helix DNA-binding domain"/>
    <property type="match status" value="2"/>
</dbReference>
<feature type="region of interest" description="Disordered" evidence="2">
    <location>
        <begin position="1"/>
        <end position="23"/>
    </location>
</feature>
<evidence type="ECO:0000313" key="4">
    <source>
        <dbReference type="EMBL" id="ABS50881.1"/>
    </source>
</evidence>
<dbReference type="eggNOG" id="COG5527">
    <property type="taxonomic scope" value="Bacteria"/>
</dbReference>
<dbReference type="SMR" id="A7HZC8"/>